<name>A0AAP0AYW6_9ASPA</name>
<evidence type="ECO:0000313" key="1">
    <source>
        <dbReference type="EMBL" id="KAK8919451.1"/>
    </source>
</evidence>
<sequence length="117" mass="13730">MIIRVPTDYGFERAGEDIEHADSPEEIDVESFTLPIAFRRPRRTITAPTRYSPSLYYLLLTDNGERSCYEEAIQVAEKNEWKSAMDDEMVPYLFIKLGIWLSFQLERKPFKINGYID</sequence>
<accession>A0AAP0AYW6</accession>
<dbReference type="AlphaFoldDB" id="A0AAP0AYW6"/>
<protein>
    <submittedName>
        <fullName evidence="1">Uncharacterized protein</fullName>
    </submittedName>
</protein>
<evidence type="ECO:0000313" key="2">
    <source>
        <dbReference type="Proteomes" id="UP001418222"/>
    </source>
</evidence>
<comment type="caution">
    <text evidence="1">The sequence shown here is derived from an EMBL/GenBank/DDBJ whole genome shotgun (WGS) entry which is preliminary data.</text>
</comment>
<gene>
    <name evidence="1" type="ORF">KSP39_PZI021447</name>
</gene>
<dbReference type="Proteomes" id="UP001418222">
    <property type="component" value="Unassembled WGS sequence"/>
</dbReference>
<reference evidence="1 2" key="1">
    <citation type="journal article" date="2022" name="Nat. Plants">
        <title>Genomes of leafy and leafless Platanthera orchids illuminate the evolution of mycoheterotrophy.</title>
        <authorList>
            <person name="Li M.H."/>
            <person name="Liu K.W."/>
            <person name="Li Z."/>
            <person name="Lu H.C."/>
            <person name="Ye Q.L."/>
            <person name="Zhang D."/>
            <person name="Wang J.Y."/>
            <person name="Li Y.F."/>
            <person name="Zhong Z.M."/>
            <person name="Liu X."/>
            <person name="Yu X."/>
            <person name="Liu D.K."/>
            <person name="Tu X.D."/>
            <person name="Liu B."/>
            <person name="Hao Y."/>
            <person name="Liao X.Y."/>
            <person name="Jiang Y.T."/>
            <person name="Sun W.H."/>
            <person name="Chen J."/>
            <person name="Chen Y.Q."/>
            <person name="Ai Y."/>
            <person name="Zhai J.W."/>
            <person name="Wu S.S."/>
            <person name="Zhou Z."/>
            <person name="Hsiao Y.Y."/>
            <person name="Wu W.L."/>
            <person name="Chen Y.Y."/>
            <person name="Lin Y.F."/>
            <person name="Hsu J.L."/>
            <person name="Li C.Y."/>
            <person name="Wang Z.W."/>
            <person name="Zhao X."/>
            <person name="Zhong W.Y."/>
            <person name="Ma X.K."/>
            <person name="Ma L."/>
            <person name="Huang J."/>
            <person name="Chen G.Z."/>
            <person name="Huang M.Z."/>
            <person name="Huang L."/>
            <person name="Peng D.H."/>
            <person name="Luo Y.B."/>
            <person name="Zou S.Q."/>
            <person name="Chen S.P."/>
            <person name="Lan S."/>
            <person name="Tsai W.C."/>
            <person name="Van de Peer Y."/>
            <person name="Liu Z.J."/>
        </authorList>
    </citation>
    <scope>NUCLEOTIDE SEQUENCE [LARGE SCALE GENOMIC DNA]</scope>
    <source>
        <strain evidence="1">Lor287</strain>
    </source>
</reference>
<proteinExistence type="predicted"/>
<organism evidence="1 2">
    <name type="scientific">Platanthera zijinensis</name>
    <dbReference type="NCBI Taxonomy" id="2320716"/>
    <lineage>
        <taxon>Eukaryota</taxon>
        <taxon>Viridiplantae</taxon>
        <taxon>Streptophyta</taxon>
        <taxon>Embryophyta</taxon>
        <taxon>Tracheophyta</taxon>
        <taxon>Spermatophyta</taxon>
        <taxon>Magnoliopsida</taxon>
        <taxon>Liliopsida</taxon>
        <taxon>Asparagales</taxon>
        <taxon>Orchidaceae</taxon>
        <taxon>Orchidoideae</taxon>
        <taxon>Orchideae</taxon>
        <taxon>Orchidinae</taxon>
        <taxon>Platanthera</taxon>
    </lineage>
</organism>
<dbReference type="EMBL" id="JBBWWQ010000019">
    <property type="protein sequence ID" value="KAK8919451.1"/>
    <property type="molecule type" value="Genomic_DNA"/>
</dbReference>
<keyword evidence="2" id="KW-1185">Reference proteome</keyword>